<keyword evidence="1" id="KW-1277">Toxin-antitoxin system</keyword>
<gene>
    <name evidence="2" type="ORF">REISMN_06420</name>
</gene>
<comment type="caution">
    <text evidence="2">The sequence shown here is derived from an EMBL/GenBank/DDBJ whole genome shotgun (WGS) entry which is preliminary data.</text>
</comment>
<organism evidence="2 3">
    <name type="scientific">Rickettsia tamurae subsp. buchneri</name>
    <dbReference type="NCBI Taxonomy" id="1462938"/>
    <lineage>
        <taxon>Bacteria</taxon>
        <taxon>Pseudomonadati</taxon>
        <taxon>Pseudomonadota</taxon>
        <taxon>Alphaproteobacteria</taxon>
        <taxon>Rickettsiales</taxon>
        <taxon>Rickettsiaceae</taxon>
        <taxon>Rickettsieae</taxon>
        <taxon>Rickettsia</taxon>
        <taxon>spotted fever group</taxon>
    </lineage>
</organism>
<dbReference type="AlphaFoldDB" id="A0A8E1BZG9"/>
<evidence type="ECO:0000256" key="1">
    <source>
        <dbReference type="ARBA" id="ARBA00022649"/>
    </source>
</evidence>
<dbReference type="RefSeq" id="WP_233466343.1">
    <property type="nucleotide sequence ID" value="NZ_CP113531.1"/>
</dbReference>
<proteinExistence type="predicted"/>
<evidence type="ECO:0000313" key="3">
    <source>
        <dbReference type="Proteomes" id="UP000027161"/>
    </source>
</evidence>
<evidence type="ECO:0000313" key="2">
    <source>
        <dbReference type="EMBL" id="KDO02554.1"/>
    </source>
</evidence>
<dbReference type="InterPro" id="IPR007712">
    <property type="entry name" value="RelE/ParE_toxin"/>
</dbReference>
<dbReference type="SUPFAM" id="SSF143011">
    <property type="entry name" value="RelE-like"/>
    <property type="match status" value="1"/>
</dbReference>
<dbReference type="EMBL" id="JFKF01000132">
    <property type="protein sequence ID" value="KDO02554.1"/>
    <property type="molecule type" value="Genomic_DNA"/>
</dbReference>
<keyword evidence="3" id="KW-1185">Reference proteome</keyword>
<accession>A0A8E1BZG9</accession>
<dbReference type="Proteomes" id="UP000027161">
    <property type="component" value="Unassembled WGS sequence"/>
</dbReference>
<protein>
    <submittedName>
        <fullName evidence="2">Uncharacterized protein</fullName>
    </submittedName>
</protein>
<name>A0A8E1BZG9_9RICK</name>
<dbReference type="Pfam" id="PF05016">
    <property type="entry name" value="ParE_toxin"/>
    <property type="match status" value="1"/>
</dbReference>
<sequence>MENNNIKKLIGHDGYRLRIGDYRIIYRINKGKLEILVNNVDVRGEVYK</sequence>
<dbReference type="InterPro" id="IPR035093">
    <property type="entry name" value="RelE/ParE_toxin_dom_sf"/>
</dbReference>
<dbReference type="Gene3D" id="3.30.2310.20">
    <property type="entry name" value="RelE-like"/>
    <property type="match status" value="1"/>
</dbReference>
<reference evidence="2 3" key="1">
    <citation type="submission" date="2014-02" db="EMBL/GenBank/DDBJ databases">
        <title>Draft genome sequence of Rickettsia buchneri sp. nov. ISO7T.</title>
        <authorList>
            <person name="Felsheim R.F."/>
            <person name="Kurtti T.J."/>
            <person name="Munderloh U.G."/>
        </authorList>
    </citation>
    <scope>NUCLEOTIDE SEQUENCE [LARGE SCALE GENOMIC DNA]</scope>
    <source>
        <strain evidence="2 3">ISO7</strain>
    </source>
</reference>